<evidence type="ECO:0000313" key="5">
    <source>
        <dbReference type="Proteomes" id="UP000694580"/>
    </source>
</evidence>
<dbReference type="GO" id="GO:0016491">
    <property type="term" value="F:oxidoreductase activity"/>
    <property type="evidence" value="ECO:0007669"/>
    <property type="project" value="InterPro"/>
</dbReference>
<name>A0AAY4C5E7_9TELE</name>
<dbReference type="InterPro" id="IPR050123">
    <property type="entry name" value="Prok_molybdopt-oxidoreductase"/>
</dbReference>
<evidence type="ECO:0000259" key="3">
    <source>
        <dbReference type="Pfam" id="PF00384"/>
    </source>
</evidence>
<evidence type="ECO:0000313" key="4">
    <source>
        <dbReference type="Ensembl" id="ENSDCDP00010028298.1"/>
    </source>
</evidence>
<dbReference type="Ensembl" id="ENSDCDT00010035048.1">
    <property type="protein sequence ID" value="ENSDCDP00010028298.1"/>
    <property type="gene ID" value="ENSDCDG00010017955.1"/>
</dbReference>
<organism evidence="4 5">
    <name type="scientific">Denticeps clupeoides</name>
    <name type="common">denticle herring</name>
    <dbReference type="NCBI Taxonomy" id="299321"/>
    <lineage>
        <taxon>Eukaryota</taxon>
        <taxon>Metazoa</taxon>
        <taxon>Chordata</taxon>
        <taxon>Craniata</taxon>
        <taxon>Vertebrata</taxon>
        <taxon>Euteleostomi</taxon>
        <taxon>Actinopterygii</taxon>
        <taxon>Neopterygii</taxon>
        <taxon>Teleostei</taxon>
        <taxon>Clupei</taxon>
        <taxon>Clupeiformes</taxon>
        <taxon>Denticipitoidei</taxon>
        <taxon>Denticipitidae</taxon>
        <taxon>Denticeps</taxon>
    </lineage>
</organism>
<reference evidence="4" key="2">
    <citation type="submission" date="2025-08" db="UniProtKB">
        <authorList>
            <consortium name="Ensembl"/>
        </authorList>
    </citation>
    <scope>IDENTIFICATION</scope>
</reference>
<evidence type="ECO:0000256" key="1">
    <source>
        <dbReference type="ARBA" id="ARBA00001966"/>
    </source>
</evidence>
<dbReference type="PANTHER" id="PTHR43105">
    <property type="entry name" value="RESPIRATORY NITRATE REDUCTASE"/>
    <property type="match status" value="1"/>
</dbReference>
<comment type="cofactor">
    <cofactor evidence="1">
        <name>[4Fe-4S] cluster</name>
        <dbReference type="ChEBI" id="CHEBI:49883"/>
    </cofactor>
</comment>
<dbReference type="Proteomes" id="UP000694580">
    <property type="component" value="Chromosome 9"/>
</dbReference>
<feature type="domain" description="Molybdopterin oxidoreductase" evidence="3">
    <location>
        <begin position="255"/>
        <end position="335"/>
    </location>
</feature>
<dbReference type="GeneTree" id="ENSGT00940000178366"/>
<sequence length="445" mass="49082">EGKVLIERMPRVCKAVIRTIWTFQVARQLPPDLLEVFVDRTAVMVEPGTTVLALGFLLANRPLDCPVCEQGDERDLPSLLDSYRPVSNLPFLSKILERAVLAQLSSFLHKHDLLDPFQSGFRKGHSTETSLLVKVTCGRKRAVTCNTTAFVSHVFFTHRDTESIGSSIVLSTRGGEIMRILRHFFAYGGLKRQILSQPVVKNASGQLVGSSGKEIAAVWGGMVDAKAPVALKDLLNHLNSDNLCMEEGAAVKAFSLILSRIANQVAALHLGYEPGVSSIRSNPPKVLFLLGANSGCITRKDLPEDSFIIYQGQASYTGAAYTEKCGTYVNIEGEVRVGNRDFQELCSRFPNKQLSGVMLPHDDLMGRVRLAEISPNLVRYDGMGEVSKLFQANPDSAHRPPPLVPPLLTVKDFYMTGWVFFVKPWRSLIQSDLLPLQHQMPLLGG</sequence>
<accession>A0AAY4C5E7</accession>
<comment type="cofactor">
    <cofactor evidence="2">
        <name>[2Fe-2S] cluster</name>
        <dbReference type="ChEBI" id="CHEBI:190135"/>
    </cofactor>
</comment>
<dbReference type="InterPro" id="IPR006656">
    <property type="entry name" value="Mopterin_OxRdtase"/>
</dbReference>
<reference evidence="4" key="3">
    <citation type="submission" date="2025-09" db="UniProtKB">
        <authorList>
            <consortium name="Ensembl"/>
        </authorList>
    </citation>
    <scope>IDENTIFICATION</scope>
</reference>
<dbReference type="GO" id="GO:0016020">
    <property type="term" value="C:membrane"/>
    <property type="evidence" value="ECO:0007669"/>
    <property type="project" value="TreeGrafter"/>
</dbReference>
<keyword evidence="5" id="KW-1185">Reference proteome</keyword>
<protein>
    <recommendedName>
        <fullName evidence="3">Molybdopterin oxidoreductase domain-containing protein</fullName>
    </recommendedName>
</protein>
<dbReference type="Pfam" id="PF00384">
    <property type="entry name" value="Molybdopterin"/>
    <property type="match status" value="1"/>
</dbReference>
<proteinExistence type="predicted"/>
<dbReference type="PANTHER" id="PTHR43105:SF13">
    <property type="entry name" value="NADH-UBIQUINONE OXIDOREDUCTASE 75 KDA SUBUNIT, MITOCHONDRIAL"/>
    <property type="match status" value="1"/>
</dbReference>
<reference evidence="4 5" key="1">
    <citation type="submission" date="2020-06" db="EMBL/GenBank/DDBJ databases">
        <authorList>
            <consortium name="Wellcome Sanger Institute Data Sharing"/>
        </authorList>
    </citation>
    <scope>NUCLEOTIDE SEQUENCE [LARGE SCALE GENOMIC DNA]</scope>
</reference>
<evidence type="ECO:0000256" key="2">
    <source>
        <dbReference type="ARBA" id="ARBA00034078"/>
    </source>
</evidence>
<dbReference type="SUPFAM" id="SSF53706">
    <property type="entry name" value="Formate dehydrogenase/DMSO reductase, domains 1-3"/>
    <property type="match status" value="1"/>
</dbReference>
<dbReference type="AlphaFoldDB" id="A0AAY4C5E7"/>